<dbReference type="GO" id="GO:0051015">
    <property type="term" value="F:actin filament binding"/>
    <property type="evidence" value="ECO:0007669"/>
    <property type="project" value="InterPro"/>
</dbReference>
<accession>A0AAV1QD13</accession>
<dbReference type="InterPro" id="IPR004009">
    <property type="entry name" value="SH3_Myosin"/>
</dbReference>
<evidence type="ECO:0000256" key="2">
    <source>
        <dbReference type="ARBA" id="ARBA00022840"/>
    </source>
</evidence>
<keyword evidence="1" id="KW-0547">Nucleotide-binding</keyword>
<dbReference type="EMBL" id="CAWUFR010000932">
    <property type="protein sequence ID" value="CAK6981998.1"/>
    <property type="molecule type" value="Genomic_DNA"/>
</dbReference>
<dbReference type="SUPFAM" id="SSF50084">
    <property type="entry name" value="Myosin S1 fragment, N-terminal domain"/>
    <property type="match status" value="1"/>
</dbReference>
<dbReference type="Proteomes" id="UP001314229">
    <property type="component" value="Unassembled WGS sequence"/>
</dbReference>
<feature type="domain" description="Myosin N-terminal SH3-like" evidence="3">
    <location>
        <begin position="23"/>
        <end position="58"/>
    </location>
</feature>
<organism evidence="4 5">
    <name type="scientific">Scomber scombrus</name>
    <name type="common">Atlantic mackerel</name>
    <name type="synonym">Scomber vernalis</name>
    <dbReference type="NCBI Taxonomy" id="13677"/>
    <lineage>
        <taxon>Eukaryota</taxon>
        <taxon>Metazoa</taxon>
        <taxon>Chordata</taxon>
        <taxon>Craniata</taxon>
        <taxon>Vertebrata</taxon>
        <taxon>Euteleostomi</taxon>
        <taxon>Actinopterygii</taxon>
        <taxon>Neopterygii</taxon>
        <taxon>Teleostei</taxon>
        <taxon>Neoteleostei</taxon>
        <taxon>Acanthomorphata</taxon>
        <taxon>Pelagiaria</taxon>
        <taxon>Scombriformes</taxon>
        <taxon>Scombridae</taxon>
        <taxon>Scomber</taxon>
    </lineage>
</organism>
<comment type="caution">
    <text evidence="4">The sequence shown here is derived from an EMBL/GenBank/DDBJ whole genome shotgun (WGS) entry which is preliminary data.</text>
</comment>
<proteinExistence type="predicted"/>
<sequence>MDHAVEVDVNLETTCCDDEQVKAGTKRVWMSDDVEAYTEVEVRELNGDKSTVETKDGR</sequence>
<dbReference type="Pfam" id="PF02736">
    <property type="entry name" value="Myosin_N"/>
    <property type="match status" value="1"/>
</dbReference>
<dbReference type="PROSITE" id="PS51844">
    <property type="entry name" value="SH3_LIKE"/>
    <property type="match status" value="1"/>
</dbReference>
<dbReference type="GO" id="GO:0003774">
    <property type="term" value="F:cytoskeletal motor activity"/>
    <property type="evidence" value="ECO:0007669"/>
    <property type="project" value="InterPro"/>
</dbReference>
<dbReference type="GO" id="GO:0005524">
    <property type="term" value="F:ATP binding"/>
    <property type="evidence" value="ECO:0007669"/>
    <property type="project" value="UniProtKB-KW"/>
</dbReference>
<keyword evidence="2" id="KW-0067">ATP-binding</keyword>
<dbReference type="Gene3D" id="2.30.30.360">
    <property type="entry name" value="Myosin S1 fragment, N-terminal"/>
    <property type="match status" value="1"/>
</dbReference>
<evidence type="ECO:0000259" key="3">
    <source>
        <dbReference type="PROSITE" id="PS51844"/>
    </source>
</evidence>
<name>A0AAV1QD13_SCOSC</name>
<dbReference type="AlphaFoldDB" id="A0AAV1QD13"/>
<evidence type="ECO:0000313" key="5">
    <source>
        <dbReference type="Proteomes" id="UP001314229"/>
    </source>
</evidence>
<reference evidence="4 5" key="1">
    <citation type="submission" date="2024-01" db="EMBL/GenBank/DDBJ databases">
        <authorList>
            <person name="Alioto T."/>
            <person name="Alioto T."/>
            <person name="Gomez Garrido J."/>
        </authorList>
    </citation>
    <scope>NUCLEOTIDE SEQUENCE [LARGE SCALE GENOMIC DNA]</scope>
</reference>
<feature type="non-terminal residue" evidence="4">
    <location>
        <position position="58"/>
    </location>
</feature>
<dbReference type="InterPro" id="IPR008989">
    <property type="entry name" value="Myosin_S1_N"/>
</dbReference>
<dbReference type="GO" id="GO:0016459">
    <property type="term" value="C:myosin complex"/>
    <property type="evidence" value="ECO:0007669"/>
    <property type="project" value="InterPro"/>
</dbReference>
<evidence type="ECO:0000313" key="4">
    <source>
        <dbReference type="EMBL" id="CAK6981998.1"/>
    </source>
</evidence>
<keyword evidence="5" id="KW-1185">Reference proteome</keyword>
<evidence type="ECO:0000256" key="1">
    <source>
        <dbReference type="ARBA" id="ARBA00022741"/>
    </source>
</evidence>
<protein>
    <submittedName>
        <fullName evidence="4">Myosin-7B-like</fullName>
    </submittedName>
</protein>
<gene>
    <name evidence="4" type="ORF">FSCOSCO3_A000594</name>
</gene>